<sequence length="230" mass="26401">MDQWKEETPLKSVQEWNRIVGVRDNTIAFLIRSLIGFRLLSEVSRIFIREMEMAEHRYRDANAQSPGPPSHAAEVSRSIGDVYLKKPELNRDPIFQQFGNPLYLRRPVLTAEPSILKRKLKPEDLFLIFASDGLWEHLSDEAAIEIVFKNPRSGIAKRLVGAALQEAAKKREMRYKDIKKIEKGVRRHFHDDITVVVIYLDHQNSSTSGRFKRSAAGYTTAPVDIFSNPD</sequence>
<dbReference type="EMBL" id="CM046398">
    <property type="protein sequence ID" value="KAI8532691.1"/>
    <property type="molecule type" value="Genomic_DNA"/>
</dbReference>
<organism evidence="1 2">
    <name type="scientific">Rhododendron molle</name>
    <name type="common">Chinese azalea</name>
    <name type="synonym">Azalea mollis</name>
    <dbReference type="NCBI Taxonomy" id="49168"/>
    <lineage>
        <taxon>Eukaryota</taxon>
        <taxon>Viridiplantae</taxon>
        <taxon>Streptophyta</taxon>
        <taxon>Embryophyta</taxon>
        <taxon>Tracheophyta</taxon>
        <taxon>Spermatophyta</taxon>
        <taxon>Magnoliopsida</taxon>
        <taxon>eudicotyledons</taxon>
        <taxon>Gunneridae</taxon>
        <taxon>Pentapetalae</taxon>
        <taxon>asterids</taxon>
        <taxon>Ericales</taxon>
        <taxon>Ericaceae</taxon>
        <taxon>Ericoideae</taxon>
        <taxon>Rhodoreae</taxon>
        <taxon>Rhododendron</taxon>
    </lineage>
</organism>
<comment type="caution">
    <text evidence="1">The sequence shown here is derived from an EMBL/GenBank/DDBJ whole genome shotgun (WGS) entry which is preliminary data.</text>
</comment>
<proteinExistence type="predicted"/>
<protein>
    <submittedName>
        <fullName evidence="1">Uncharacterized protein</fullName>
    </submittedName>
</protein>
<evidence type="ECO:0000313" key="2">
    <source>
        <dbReference type="Proteomes" id="UP001062846"/>
    </source>
</evidence>
<accession>A0ACC0LVD9</accession>
<dbReference type="Proteomes" id="UP001062846">
    <property type="component" value="Chromosome 11"/>
</dbReference>
<reference evidence="1" key="1">
    <citation type="submission" date="2022-02" db="EMBL/GenBank/DDBJ databases">
        <title>Plant Genome Project.</title>
        <authorList>
            <person name="Zhang R.-G."/>
        </authorList>
    </citation>
    <scope>NUCLEOTIDE SEQUENCE</scope>
    <source>
        <strain evidence="1">AT1</strain>
    </source>
</reference>
<keyword evidence="2" id="KW-1185">Reference proteome</keyword>
<gene>
    <name evidence="1" type="ORF">RHMOL_Rhmol11G0233200</name>
</gene>
<evidence type="ECO:0000313" key="1">
    <source>
        <dbReference type="EMBL" id="KAI8532691.1"/>
    </source>
</evidence>
<name>A0ACC0LVD9_RHOML</name>